<dbReference type="SUPFAM" id="SSF54593">
    <property type="entry name" value="Glyoxalase/Bleomycin resistance protein/Dihydroxybiphenyl dioxygenase"/>
    <property type="match status" value="1"/>
</dbReference>
<dbReference type="Gene3D" id="3.10.180.10">
    <property type="entry name" value="2,3-Dihydroxybiphenyl 1,2-Dioxygenase, domain 1"/>
    <property type="match status" value="1"/>
</dbReference>
<name>A0A1L8RJI3_9ENTE</name>
<dbReference type="InterPro" id="IPR029068">
    <property type="entry name" value="Glyas_Bleomycin-R_OHBP_Dase"/>
</dbReference>
<evidence type="ECO:0000313" key="2">
    <source>
        <dbReference type="EMBL" id="OJG19930.1"/>
    </source>
</evidence>
<feature type="domain" description="VOC" evidence="1">
    <location>
        <begin position="4"/>
        <end position="123"/>
    </location>
</feature>
<dbReference type="PANTHER" id="PTHR36437:SF2">
    <property type="entry name" value="GLYOXALASE_BLEOMYCIN RESISTANCE PROTEIN_DIOXYGENASE"/>
    <property type="match status" value="1"/>
</dbReference>
<dbReference type="InterPro" id="IPR004360">
    <property type="entry name" value="Glyas_Fos-R_dOase_dom"/>
</dbReference>
<evidence type="ECO:0000313" key="3">
    <source>
        <dbReference type="Proteomes" id="UP000181884"/>
    </source>
</evidence>
<dbReference type="RefSeq" id="WP_067391581.1">
    <property type="nucleotide sequence ID" value="NZ_JXKH01000001.1"/>
</dbReference>
<dbReference type="EMBL" id="JXKH01000001">
    <property type="protein sequence ID" value="OJG19930.1"/>
    <property type="molecule type" value="Genomic_DNA"/>
</dbReference>
<dbReference type="AlphaFoldDB" id="A0A1L8RJI3"/>
<sequence>MFSKELKVMLYVDDVAAAAHFWQKVGFLEVSREEMEGTLIVEVTPHEDATTSFMLYDRQFVLQHDPEAAAGNPAIMFTTPDALALYEKMKAEHVELGELLQLPDGLVFNFMDSDGNYFAVSEGE</sequence>
<gene>
    <name evidence="2" type="ORF">RU97_GL000163</name>
</gene>
<comment type="caution">
    <text evidence="2">The sequence shown here is derived from an EMBL/GenBank/DDBJ whole genome shotgun (WGS) entry which is preliminary data.</text>
</comment>
<dbReference type="Proteomes" id="UP000181884">
    <property type="component" value="Unassembled WGS sequence"/>
</dbReference>
<dbReference type="InterPro" id="IPR037523">
    <property type="entry name" value="VOC_core"/>
</dbReference>
<organism evidence="2 3">
    <name type="scientific">Enterococcus canis</name>
    <dbReference type="NCBI Taxonomy" id="214095"/>
    <lineage>
        <taxon>Bacteria</taxon>
        <taxon>Bacillati</taxon>
        <taxon>Bacillota</taxon>
        <taxon>Bacilli</taxon>
        <taxon>Lactobacillales</taxon>
        <taxon>Enterococcaceae</taxon>
        <taxon>Enterococcus</taxon>
    </lineage>
</organism>
<dbReference type="STRING" id="214095.RU97_GL000163"/>
<dbReference type="PROSITE" id="PS51819">
    <property type="entry name" value="VOC"/>
    <property type="match status" value="1"/>
</dbReference>
<dbReference type="Pfam" id="PF00903">
    <property type="entry name" value="Glyoxalase"/>
    <property type="match status" value="1"/>
</dbReference>
<keyword evidence="3" id="KW-1185">Reference proteome</keyword>
<reference evidence="2 3" key="1">
    <citation type="submission" date="2014-12" db="EMBL/GenBank/DDBJ databases">
        <title>Draft genome sequences of 29 type strains of Enterococci.</title>
        <authorList>
            <person name="Zhong Z."/>
            <person name="Sun Z."/>
            <person name="Liu W."/>
            <person name="Zhang W."/>
            <person name="Zhang H."/>
        </authorList>
    </citation>
    <scope>NUCLEOTIDE SEQUENCE [LARGE SCALE GENOMIC DNA]</scope>
    <source>
        <strain evidence="2 3">DSM 17029</strain>
    </source>
</reference>
<evidence type="ECO:0000259" key="1">
    <source>
        <dbReference type="PROSITE" id="PS51819"/>
    </source>
</evidence>
<protein>
    <submittedName>
        <fullName evidence="2">Glyoxalase family protein</fullName>
    </submittedName>
</protein>
<accession>A0A1L8RJI3</accession>
<dbReference type="PANTHER" id="PTHR36437">
    <property type="entry name" value="GLYOXALASE/BLEOMYCIN RESISTANCE PROTEIN/DIOXYGENASE"/>
    <property type="match status" value="1"/>
</dbReference>
<proteinExistence type="predicted"/>